<dbReference type="GO" id="GO:0031380">
    <property type="term" value="C:nuclear RNA-directed RNA polymerase complex"/>
    <property type="evidence" value="ECO:0007669"/>
    <property type="project" value="TreeGrafter"/>
</dbReference>
<evidence type="ECO:0000313" key="4">
    <source>
        <dbReference type="WBParaSite" id="PSU_v2.g9938.t1"/>
    </source>
</evidence>
<keyword evidence="1" id="KW-0696">RNA-directed RNA polymerase</keyword>
<comment type="similarity">
    <text evidence="1">Belongs to the RdRP family.</text>
</comment>
<evidence type="ECO:0000256" key="1">
    <source>
        <dbReference type="RuleBase" id="RU363098"/>
    </source>
</evidence>
<keyword evidence="1" id="KW-0808">Transferase</keyword>
<comment type="catalytic activity">
    <reaction evidence="1">
        <text>RNA(n) + a ribonucleoside 5'-triphosphate = RNA(n+1) + diphosphate</text>
        <dbReference type="Rhea" id="RHEA:21248"/>
        <dbReference type="Rhea" id="RHEA-COMP:14527"/>
        <dbReference type="Rhea" id="RHEA-COMP:17342"/>
        <dbReference type="ChEBI" id="CHEBI:33019"/>
        <dbReference type="ChEBI" id="CHEBI:61557"/>
        <dbReference type="ChEBI" id="CHEBI:140395"/>
        <dbReference type="EC" id="2.7.7.48"/>
    </reaction>
</comment>
<dbReference type="Pfam" id="PF05183">
    <property type="entry name" value="RdRP"/>
    <property type="match status" value="1"/>
</dbReference>
<dbReference type="AlphaFoldDB" id="A0A914ZDB9"/>
<dbReference type="GO" id="GO:0003723">
    <property type="term" value="F:RNA binding"/>
    <property type="evidence" value="ECO:0007669"/>
    <property type="project" value="UniProtKB-KW"/>
</dbReference>
<dbReference type="GO" id="GO:0030422">
    <property type="term" value="P:siRNA processing"/>
    <property type="evidence" value="ECO:0007669"/>
    <property type="project" value="TreeGrafter"/>
</dbReference>
<evidence type="ECO:0000313" key="3">
    <source>
        <dbReference type="Proteomes" id="UP000887577"/>
    </source>
</evidence>
<sequence>MLRSAALVGLKKLVDKMQIRIPASQGRMMFGVVDETGLLQYGQVFIQYTTNAALKYPSRHADKVVLTGPVMITKNPSVVSGDVRMFEAVDVPCLYDLVDVVVFPQHGPRPHADEMAGSDLDVR</sequence>
<keyword evidence="1" id="KW-0548">Nucleotidyltransferase</keyword>
<dbReference type="InterPro" id="IPR007855">
    <property type="entry name" value="RDRP"/>
</dbReference>
<dbReference type="PANTHER" id="PTHR23079">
    <property type="entry name" value="RNA-DEPENDENT RNA POLYMERASE"/>
    <property type="match status" value="1"/>
</dbReference>
<keyword evidence="1" id="KW-0694">RNA-binding</keyword>
<dbReference type="WBParaSite" id="PSU_v2.g9938.t1">
    <property type="protein sequence ID" value="PSU_v2.g9938.t1"/>
    <property type="gene ID" value="PSU_v2.g9938"/>
</dbReference>
<dbReference type="PANTHER" id="PTHR23079:SF57">
    <property type="entry name" value="RNA-DIRECTED RNA POLYMERASE"/>
    <property type="match status" value="1"/>
</dbReference>
<organism evidence="3 4">
    <name type="scientific">Panagrolaimus superbus</name>
    <dbReference type="NCBI Taxonomy" id="310955"/>
    <lineage>
        <taxon>Eukaryota</taxon>
        <taxon>Metazoa</taxon>
        <taxon>Ecdysozoa</taxon>
        <taxon>Nematoda</taxon>
        <taxon>Chromadorea</taxon>
        <taxon>Rhabditida</taxon>
        <taxon>Tylenchina</taxon>
        <taxon>Panagrolaimomorpha</taxon>
        <taxon>Panagrolaimoidea</taxon>
        <taxon>Panagrolaimidae</taxon>
        <taxon>Panagrolaimus</taxon>
    </lineage>
</organism>
<proteinExistence type="inferred from homology"/>
<evidence type="ECO:0000259" key="2">
    <source>
        <dbReference type="Pfam" id="PF05183"/>
    </source>
</evidence>
<dbReference type="InterPro" id="IPR057596">
    <property type="entry name" value="RDRP_core"/>
</dbReference>
<dbReference type="EC" id="2.7.7.48" evidence="1"/>
<dbReference type="Proteomes" id="UP000887577">
    <property type="component" value="Unplaced"/>
</dbReference>
<keyword evidence="3" id="KW-1185">Reference proteome</keyword>
<protein>
    <recommendedName>
        <fullName evidence="1">RNA-dependent RNA polymerase</fullName>
        <ecNumber evidence="1">2.7.7.48</ecNumber>
    </recommendedName>
</protein>
<accession>A0A914ZDB9</accession>
<feature type="domain" description="RDRP core" evidence="2">
    <location>
        <begin position="3"/>
        <end position="121"/>
    </location>
</feature>
<dbReference type="GO" id="GO:0003968">
    <property type="term" value="F:RNA-directed RNA polymerase activity"/>
    <property type="evidence" value="ECO:0007669"/>
    <property type="project" value="UniProtKB-KW"/>
</dbReference>
<name>A0A914ZDB9_9BILA</name>
<reference evidence="4" key="1">
    <citation type="submission" date="2022-11" db="UniProtKB">
        <authorList>
            <consortium name="WormBaseParasite"/>
        </authorList>
    </citation>
    <scope>IDENTIFICATION</scope>
</reference>